<evidence type="ECO:0000313" key="1">
    <source>
        <dbReference type="EMBL" id="MBB3017152.1"/>
    </source>
</evidence>
<dbReference type="Proteomes" id="UP000532010">
    <property type="component" value="Unassembled WGS sequence"/>
</dbReference>
<dbReference type="EMBL" id="JACHWB010000001">
    <property type="protein sequence ID" value="MBB3017152.1"/>
    <property type="molecule type" value="Genomic_DNA"/>
</dbReference>
<dbReference type="AlphaFoldDB" id="A0A7W4YU74"/>
<dbReference type="RefSeq" id="WP_183446198.1">
    <property type="nucleotide sequence ID" value="NZ_JACHWB010000001.1"/>
</dbReference>
<comment type="caution">
    <text evidence="1">The sequence shown here is derived from an EMBL/GenBank/DDBJ whole genome shotgun (WGS) entry which is preliminary data.</text>
</comment>
<sequence length="117" mass="12780">MKVGVGLTRHTSTGIFAAGSLQADAGGSGPDFALGQTTSHAPRHRRCTLLGRSSSSDLIPQTDKLCDIILFHKLKEESDEEIDLYASNICARRLGFGIRRACPELLSATRLFYWRDG</sequence>
<accession>A0A7W4YU74</accession>
<proteinExistence type="predicted"/>
<protein>
    <submittedName>
        <fullName evidence="1">Uncharacterized protein</fullName>
    </submittedName>
</protein>
<reference evidence="1 2" key="1">
    <citation type="submission" date="2020-08" db="EMBL/GenBank/DDBJ databases">
        <title>The Agave Microbiome: Exploring the role of microbial communities in plant adaptations to desert environments.</title>
        <authorList>
            <person name="Partida-Martinez L.P."/>
        </authorList>
    </citation>
    <scope>NUCLEOTIDE SEQUENCE [LARGE SCALE GENOMIC DNA]</scope>
    <source>
        <strain evidence="1 2">AT3.9</strain>
    </source>
</reference>
<evidence type="ECO:0000313" key="2">
    <source>
        <dbReference type="Proteomes" id="UP000532010"/>
    </source>
</evidence>
<organism evidence="1 2">
    <name type="scientific">Microvirga lupini</name>
    <dbReference type="NCBI Taxonomy" id="420324"/>
    <lineage>
        <taxon>Bacteria</taxon>
        <taxon>Pseudomonadati</taxon>
        <taxon>Pseudomonadota</taxon>
        <taxon>Alphaproteobacteria</taxon>
        <taxon>Hyphomicrobiales</taxon>
        <taxon>Methylobacteriaceae</taxon>
        <taxon>Microvirga</taxon>
    </lineage>
</organism>
<name>A0A7W4YU74_9HYPH</name>
<keyword evidence="2" id="KW-1185">Reference proteome</keyword>
<gene>
    <name evidence="1" type="ORF">FHR70_000192</name>
</gene>